<feature type="transmembrane region" description="Helical" evidence="2">
    <location>
        <begin position="183"/>
        <end position="216"/>
    </location>
</feature>
<reference evidence="4" key="1">
    <citation type="submission" date="2018-05" db="EMBL/GenBank/DDBJ databases">
        <authorList>
            <person name="Deangelis K."/>
            <person name="Huntemann M."/>
            <person name="Clum A."/>
            <person name="Pillay M."/>
            <person name="Palaniappan K."/>
            <person name="Varghese N."/>
            <person name="Mikhailova N."/>
            <person name="Stamatis D."/>
            <person name="Reddy T."/>
            <person name="Daum C."/>
            <person name="Shapiro N."/>
            <person name="Ivanova N."/>
            <person name="Kyrpides N."/>
            <person name="Woyke T."/>
        </authorList>
    </citation>
    <scope>NUCLEOTIDE SEQUENCE [LARGE SCALE GENOMIC DNA]</scope>
    <source>
        <strain evidence="4">GAS496</strain>
    </source>
</reference>
<reference evidence="3 4" key="2">
    <citation type="submission" date="2018-06" db="EMBL/GenBank/DDBJ databases">
        <title>Sequencing of bacterial isolates from soil warming experiment in Harvard Forest, Massachusetts, USA.</title>
        <authorList>
            <person name="Deangelis K.PhD."/>
        </authorList>
    </citation>
    <scope>NUCLEOTIDE SEQUENCE [LARGE SCALE GENOMIC DNA]</scope>
    <source>
        <strain evidence="3 4">GAS496</strain>
    </source>
</reference>
<gene>
    <name evidence="3" type="ORF">C8E89_13527</name>
</gene>
<feature type="transmembrane region" description="Helical" evidence="2">
    <location>
        <begin position="129"/>
        <end position="148"/>
    </location>
</feature>
<keyword evidence="2" id="KW-0472">Membrane</keyword>
<keyword evidence="4" id="KW-1185">Reference proteome</keyword>
<accession>A0A318H6S4</accession>
<name>A0A318H6S4_9MYCO</name>
<evidence type="ECO:0008006" key="5">
    <source>
        <dbReference type="Google" id="ProtNLM"/>
    </source>
</evidence>
<feature type="transmembrane region" description="Helical" evidence="2">
    <location>
        <begin position="246"/>
        <end position="266"/>
    </location>
</feature>
<feature type="region of interest" description="Disordered" evidence="1">
    <location>
        <begin position="88"/>
        <end position="121"/>
    </location>
</feature>
<comment type="caution">
    <text evidence="3">The sequence shown here is derived from an EMBL/GenBank/DDBJ whole genome shotgun (WGS) entry which is preliminary data.</text>
</comment>
<sequence>MSCATGDEPVFGRKDSRDGRVLAGRRAGTCRRGDHVGALTADGVAFACTATPPYPPGCRPRPGRRSQIINMARPIDPANPIAASDMSRHCHQHITQPSRNGFGRLRARRGSGAVDSSPASRRHQPARALALRCVLSAAVLLPAAMLTIMLGQPFAISAIGSTTAIVLHAPSRYHQRPQRILSCYAAGVAISVPISLAGAAVGLPTLLASAISAVIIAASLPGKVHPPTVCIPLAITAPSIQLVALIGRWLCFTGLALVCLAVLWLLTAPPLAQNHSVVAGDRETPCPAES</sequence>
<protein>
    <recommendedName>
        <fullName evidence="5">HPP family protein</fullName>
    </recommendedName>
</protein>
<evidence type="ECO:0000256" key="2">
    <source>
        <dbReference type="SAM" id="Phobius"/>
    </source>
</evidence>
<keyword evidence="2" id="KW-1133">Transmembrane helix</keyword>
<dbReference type="Proteomes" id="UP000247781">
    <property type="component" value="Unassembled WGS sequence"/>
</dbReference>
<keyword evidence="2" id="KW-0812">Transmembrane</keyword>
<evidence type="ECO:0000313" key="3">
    <source>
        <dbReference type="EMBL" id="PXX00324.1"/>
    </source>
</evidence>
<proteinExistence type="predicted"/>
<organism evidence="3 4">
    <name type="scientific">Mycolicibacterium moriokaense</name>
    <dbReference type="NCBI Taxonomy" id="39691"/>
    <lineage>
        <taxon>Bacteria</taxon>
        <taxon>Bacillati</taxon>
        <taxon>Actinomycetota</taxon>
        <taxon>Actinomycetes</taxon>
        <taxon>Mycobacteriales</taxon>
        <taxon>Mycobacteriaceae</taxon>
        <taxon>Mycolicibacterium</taxon>
    </lineage>
</organism>
<evidence type="ECO:0000313" key="4">
    <source>
        <dbReference type="Proteomes" id="UP000247781"/>
    </source>
</evidence>
<evidence type="ECO:0000256" key="1">
    <source>
        <dbReference type="SAM" id="MobiDB-lite"/>
    </source>
</evidence>
<dbReference type="EMBL" id="QJJU01000035">
    <property type="protein sequence ID" value="PXX00324.1"/>
    <property type="molecule type" value="Genomic_DNA"/>
</dbReference>
<dbReference type="AlphaFoldDB" id="A0A318H6S4"/>
<feature type="transmembrane region" description="Helical" evidence="2">
    <location>
        <begin position="154"/>
        <end position="171"/>
    </location>
</feature>